<organism evidence="2 3">
    <name type="scientific">Prorocentrum cordatum</name>
    <dbReference type="NCBI Taxonomy" id="2364126"/>
    <lineage>
        <taxon>Eukaryota</taxon>
        <taxon>Sar</taxon>
        <taxon>Alveolata</taxon>
        <taxon>Dinophyceae</taxon>
        <taxon>Prorocentrales</taxon>
        <taxon>Prorocentraceae</taxon>
        <taxon>Prorocentrum</taxon>
    </lineage>
</organism>
<evidence type="ECO:0000313" key="2">
    <source>
        <dbReference type="EMBL" id="CAK0789519.1"/>
    </source>
</evidence>
<sequence length="146" mass="15408">AITEESQKIIDKVSKRAKAAQDGKLKGAPWRAAQPQAPPPKAPPAQRRAQAQQLPPWRRVQQQQQPAPPPSKAGKASMSKAAGVRATRMGAIAKSQGGPGKRPGKSSAPVPAGSIPTKAGMLPTKRLGLLELEWAIEEEAPRKGSH</sequence>
<feature type="compositionally biased region" description="Low complexity" evidence="1">
    <location>
        <begin position="44"/>
        <end position="65"/>
    </location>
</feature>
<protein>
    <submittedName>
        <fullName evidence="2">Uncharacterized protein</fullName>
    </submittedName>
</protein>
<feature type="non-terminal residue" evidence="2">
    <location>
        <position position="1"/>
    </location>
</feature>
<comment type="caution">
    <text evidence="2">The sequence shown here is derived from an EMBL/GenBank/DDBJ whole genome shotgun (WGS) entry which is preliminary data.</text>
</comment>
<dbReference type="EMBL" id="CAUYUJ010000249">
    <property type="protein sequence ID" value="CAK0789519.1"/>
    <property type="molecule type" value="Genomic_DNA"/>
</dbReference>
<feature type="region of interest" description="Disordered" evidence="1">
    <location>
        <begin position="13"/>
        <end position="120"/>
    </location>
</feature>
<feature type="compositionally biased region" description="Basic and acidic residues" evidence="1">
    <location>
        <begin position="13"/>
        <end position="25"/>
    </location>
</feature>
<evidence type="ECO:0000256" key="1">
    <source>
        <dbReference type="SAM" id="MobiDB-lite"/>
    </source>
</evidence>
<reference evidence="2" key="1">
    <citation type="submission" date="2023-10" db="EMBL/GenBank/DDBJ databases">
        <authorList>
            <person name="Chen Y."/>
            <person name="Shah S."/>
            <person name="Dougan E. K."/>
            <person name="Thang M."/>
            <person name="Chan C."/>
        </authorList>
    </citation>
    <scope>NUCLEOTIDE SEQUENCE [LARGE SCALE GENOMIC DNA]</scope>
</reference>
<proteinExistence type="predicted"/>
<evidence type="ECO:0000313" key="3">
    <source>
        <dbReference type="Proteomes" id="UP001189429"/>
    </source>
</evidence>
<accession>A0ABN9PA49</accession>
<name>A0ABN9PA49_9DINO</name>
<dbReference type="Proteomes" id="UP001189429">
    <property type="component" value="Unassembled WGS sequence"/>
</dbReference>
<gene>
    <name evidence="2" type="ORF">PCOR1329_LOCUS1065</name>
</gene>
<feature type="compositionally biased region" description="Low complexity" evidence="1">
    <location>
        <begin position="72"/>
        <end position="83"/>
    </location>
</feature>
<keyword evidence="3" id="KW-1185">Reference proteome</keyword>